<feature type="compositionally biased region" description="Basic and acidic residues" evidence="1">
    <location>
        <begin position="333"/>
        <end position="355"/>
    </location>
</feature>
<keyword evidence="3" id="KW-1185">Reference proteome</keyword>
<protein>
    <submittedName>
        <fullName evidence="2">Uncharacterized protein</fullName>
    </submittedName>
</protein>
<feature type="compositionally biased region" description="Low complexity" evidence="1">
    <location>
        <begin position="322"/>
        <end position="332"/>
    </location>
</feature>
<feature type="compositionally biased region" description="Basic residues" evidence="1">
    <location>
        <begin position="28"/>
        <end position="37"/>
    </location>
</feature>
<feature type="compositionally biased region" description="Pro residues" evidence="1">
    <location>
        <begin position="62"/>
        <end position="78"/>
    </location>
</feature>
<feature type="compositionally biased region" description="Pro residues" evidence="1">
    <location>
        <begin position="151"/>
        <end position="174"/>
    </location>
</feature>
<feature type="compositionally biased region" description="Low complexity" evidence="1">
    <location>
        <begin position="207"/>
        <end position="219"/>
    </location>
</feature>
<evidence type="ECO:0000313" key="3">
    <source>
        <dbReference type="Proteomes" id="UP001341281"/>
    </source>
</evidence>
<feature type="compositionally biased region" description="Pro residues" evidence="1">
    <location>
        <begin position="114"/>
        <end position="127"/>
    </location>
</feature>
<dbReference type="PANTHER" id="PTHR33157">
    <property type="entry name" value="AUTONOMOUS TRANSPOSABLE ELEMENT EN-1 MOSAIC PROTEIN-RELATED"/>
    <property type="match status" value="1"/>
</dbReference>
<feature type="compositionally biased region" description="Pro residues" evidence="1">
    <location>
        <begin position="1"/>
        <end position="27"/>
    </location>
</feature>
<feature type="compositionally biased region" description="Basic residues" evidence="1">
    <location>
        <begin position="81"/>
        <end position="97"/>
    </location>
</feature>
<proteinExistence type="predicted"/>
<feature type="compositionally biased region" description="Basic residues" evidence="1">
    <location>
        <begin position="175"/>
        <end position="190"/>
    </location>
</feature>
<name>A0AAQ3U6I8_PASNO</name>
<dbReference type="AlphaFoldDB" id="A0AAQ3U6I8"/>
<feature type="region of interest" description="Disordered" evidence="1">
    <location>
        <begin position="456"/>
        <end position="505"/>
    </location>
</feature>
<organism evidence="2 3">
    <name type="scientific">Paspalum notatum var. saurae</name>
    <dbReference type="NCBI Taxonomy" id="547442"/>
    <lineage>
        <taxon>Eukaryota</taxon>
        <taxon>Viridiplantae</taxon>
        <taxon>Streptophyta</taxon>
        <taxon>Embryophyta</taxon>
        <taxon>Tracheophyta</taxon>
        <taxon>Spermatophyta</taxon>
        <taxon>Magnoliopsida</taxon>
        <taxon>Liliopsida</taxon>
        <taxon>Poales</taxon>
        <taxon>Poaceae</taxon>
        <taxon>PACMAD clade</taxon>
        <taxon>Panicoideae</taxon>
        <taxon>Andropogonodae</taxon>
        <taxon>Paspaleae</taxon>
        <taxon>Paspalinae</taxon>
        <taxon>Paspalum</taxon>
    </lineage>
</organism>
<dbReference type="EMBL" id="CP144751">
    <property type="protein sequence ID" value="WVZ86519.1"/>
    <property type="molecule type" value="Genomic_DNA"/>
</dbReference>
<sequence length="505" mass="54835">MPPPPSPPSPPPAARRAPPPSPAPPPRPRPRRPRHAPSPRAPPRHPLAAPLRRLSRRADAAPPAPPRRPAPPPRPAPAPAARRRRRPARARARRPVRRPAPCPPRPPAAGAAPAAPPRPAPPPPPRALPRRPRPLPASPPPLAAAPRLRSRPPPPRPRPAPPRPRPATPAPPPAPRRRPGRARQPRRRLPRPGAAPAAPRARRRPDAPGAASVPDAAAPRSCSPEARRRIRNPTPVKPSSRQGLNDESVAYLGLNYAYCCQLCFNLAKYKEKVLERHGPDYNWREAAPDVDAIYYAGGGLRHGRWGLGDGSLEHGGIPRPPRSSQGSSSRPSGAREEAYRAQRAENERLREETRQLRQSNDYVMNYLAVGPNYFVTTPTSQGSTGGEAQGSQPCNQLVQFGQGSQPQQWTYPTQGPTFGDASQPPPRWMYHGNPMMMYGGRRPMFYPGSQPPYYMPWRPTPPPMTPPGSTSRAPSQNPDDVDAFLNQSGGAGGSGQNSNQPQDEA</sequence>
<feature type="region of interest" description="Disordered" evidence="1">
    <location>
        <begin position="1"/>
        <end position="243"/>
    </location>
</feature>
<dbReference type="GO" id="GO:0032196">
    <property type="term" value="P:transposition"/>
    <property type="evidence" value="ECO:0007669"/>
    <property type="project" value="InterPro"/>
</dbReference>
<dbReference type="Proteomes" id="UP001341281">
    <property type="component" value="Chromosome 07"/>
</dbReference>
<dbReference type="InterPro" id="IPR039266">
    <property type="entry name" value="EN-1/SPM"/>
</dbReference>
<feature type="compositionally biased region" description="Polar residues" evidence="1">
    <location>
        <begin position="389"/>
        <end position="416"/>
    </location>
</feature>
<feature type="compositionally biased region" description="Pro residues" evidence="1">
    <location>
        <begin position="134"/>
        <end position="143"/>
    </location>
</feature>
<evidence type="ECO:0000313" key="2">
    <source>
        <dbReference type="EMBL" id="WVZ86519.1"/>
    </source>
</evidence>
<evidence type="ECO:0000256" key="1">
    <source>
        <dbReference type="SAM" id="MobiDB-lite"/>
    </source>
</evidence>
<feature type="region of interest" description="Disordered" evidence="1">
    <location>
        <begin position="311"/>
        <end position="356"/>
    </location>
</feature>
<reference evidence="2 3" key="1">
    <citation type="submission" date="2024-02" db="EMBL/GenBank/DDBJ databases">
        <title>High-quality chromosome-scale genome assembly of Pensacola bahiagrass (Paspalum notatum Flugge var. saurae).</title>
        <authorList>
            <person name="Vega J.M."/>
            <person name="Podio M."/>
            <person name="Orjuela J."/>
            <person name="Siena L.A."/>
            <person name="Pessino S.C."/>
            <person name="Combes M.C."/>
            <person name="Mariac C."/>
            <person name="Albertini E."/>
            <person name="Pupilli F."/>
            <person name="Ortiz J.P.A."/>
            <person name="Leblanc O."/>
        </authorList>
    </citation>
    <scope>NUCLEOTIDE SEQUENCE [LARGE SCALE GENOMIC DNA]</scope>
    <source>
        <strain evidence="2">R1</strain>
        <tissue evidence="2">Leaf</tissue>
    </source>
</reference>
<feature type="compositionally biased region" description="Polar residues" evidence="1">
    <location>
        <begin position="468"/>
        <end position="478"/>
    </location>
</feature>
<gene>
    <name evidence="2" type="ORF">U9M48_033281</name>
</gene>
<feature type="compositionally biased region" description="Low complexity" evidence="1">
    <location>
        <begin position="496"/>
        <end position="505"/>
    </location>
</feature>
<accession>A0AAQ3U6I8</accession>
<feature type="compositionally biased region" description="Pro residues" evidence="1">
    <location>
        <begin position="98"/>
        <end position="107"/>
    </location>
</feature>
<feature type="compositionally biased region" description="Pro residues" evidence="1">
    <location>
        <begin position="456"/>
        <end position="466"/>
    </location>
</feature>
<feature type="region of interest" description="Disordered" evidence="1">
    <location>
        <begin position="378"/>
        <end position="426"/>
    </location>
</feature>